<evidence type="ECO:0000256" key="1">
    <source>
        <dbReference type="SAM" id="MobiDB-lite"/>
    </source>
</evidence>
<dbReference type="AlphaFoldDB" id="A0A484IDV9"/>
<gene>
    <name evidence="2" type="ORF">NFRAN_2998</name>
</gene>
<feature type="region of interest" description="Disordered" evidence="1">
    <location>
        <begin position="121"/>
        <end position="140"/>
    </location>
</feature>
<dbReference type="KEGG" id="nfn:NFRAN_2998"/>
<accession>A0A484IDV9</accession>
<reference evidence="2 3" key="1">
    <citation type="submission" date="2019-02" db="EMBL/GenBank/DDBJ databases">
        <authorList>
            <person name="Lehtovirta-Morley E L."/>
        </authorList>
    </citation>
    <scope>NUCLEOTIDE SEQUENCE [LARGE SCALE GENOMIC DNA]</scope>
    <source>
        <strain evidence="2">NFRAN1</strain>
    </source>
</reference>
<feature type="region of interest" description="Disordered" evidence="1">
    <location>
        <begin position="147"/>
        <end position="180"/>
    </location>
</feature>
<sequence length="313" mass="33769">MHCLRYFTIFILLLPLIFVSPISNSFQATLGQEKFPNLITPSNSTCCKNETSFSNTQPLSSNSESTPLKVISTQDKNPQGKANESNTTKSFASLEPQSAEESSSTLAGPLKKMDANKNNIITPANSFSNTQPLSSNSESTPLKVISTQDKNPQGKANESNTTKSFASLEPQSAEESSSTFNTVNHLSNINTNDFDSLTNTYPAHSTPIETNSGEEDNEDSNLSQDIRNNLNKLLHTDTVTESSSDESSSDESSSDESSSDESSSDESSSDESSSDESSSDESSSDESSSDESSSDESNLELEELRSMISKIFS</sequence>
<feature type="region of interest" description="Disordered" evidence="1">
    <location>
        <begin position="194"/>
        <end position="222"/>
    </location>
</feature>
<evidence type="ECO:0000313" key="3">
    <source>
        <dbReference type="Proteomes" id="UP000294299"/>
    </source>
</evidence>
<name>A0A484IDV9_9ARCH</name>
<protein>
    <submittedName>
        <fullName evidence="2">Uncharacterized protein</fullName>
    </submittedName>
</protein>
<organism evidence="2 3">
    <name type="scientific">Candidatus Nitrosocosmicus franklandianus</name>
    <dbReference type="NCBI Taxonomy" id="1798806"/>
    <lineage>
        <taxon>Archaea</taxon>
        <taxon>Nitrososphaerota</taxon>
        <taxon>Nitrososphaeria</taxon>
        <taxon>Nitrososphaerales</taxon>
        <taxon>Nitrososphaeraceae</taxon>
        <taxon>Candidatus Nitrosocosmicus</taxon>
    </lineage>
</organism>
<feature type="compositionally biased region" description="Polar residues" evidence="1">
    <location>
        <begin position="73"/>
        <end position="106"/>
    </location>
</feature>
<feature type="compositionally biased region" description="Polar residues" evidence="1">
    <location>
        <begin position="194"/>
        <end position="211"/>
    </location>
</feature>
<feature type="compositionally biased region" description="Acidic residues" evidence="1">
    <location>
        <begin position="243"/>
        <end position="301"/>
    </location>
</feature>
<feature type="region of interest" description="Disordered" evidence="1">
    <location>
        <begin position="237"/>
        <end position="313"/>
    </location>
</feature>
<dbReference type="RefSeq" id="WP_172602346.1">
    <property type="nucleotide sequence ID" value="NZ_LR216287.1"/>
</dbReference>
<proteinExistence type="predicted"/>
<dbReference type="GeneID" id="55648822"/>
<feature type="region of interest" description="Disordered" evidence="1">
    <location>
        <begin position="73"/>
        <end position="110"/>
    </location>
</feature>
<keyword evidence="3" id="KW-1185">Reference proteome</keyword>
<dbReference type="OrthoDB" id="387582at2157"/>
<dbReference type="EMBL" id="LR216287">
    <property type="protein sequence ID" value="VFJ15321.1"/>
    <property type="molecule type" value="Genomic_DNA"/>
</dbReference>
<dbReference type="Proteomes" id="UP000294299">
    <property type="component" value="Chromosome NFRAN"/>
</dbReference>
<evidence type="ECO:0000313" key="2">
    <source>
        <dbReference type="EMBL" id="VFJ15321.1"/>
    </source>
</evidence>